<evidence type="ECO:0000256" key="4">
    <source>
        <dbReference type="PROSITE-ProRule" id="PRU00335"/>
    </source>
</evidence>
<dbReference type="InterPro" id="IPR001647">
    <property type="entry name" value="HTH_TetR"/>
</dbReference>
<dbReference type="Proteomes" id="UP001596244">
    <property type="component" value="Unassembled WGS sequence"/>
</dbReference>
<dbReference type="Gene3D" id="1.10.357.10">
    <property type="entry name" value="Tetracycline Repressor, domain 2"/>
    <property type="match status" value="1"/>
</dbReference>
<dbReference type="PROSITE" id="PS50977">
    <property type="entry name" value="HTH_TETR_2"/>
    <property type="match status" value="1"/>
</dbReference>
<proteinExistence type="predicted"/>
<accession>A0ABW1QEG4</accession>
<reference evidence="7" key="1">
    <citation type="journal article" date="2019" name="Int. J. Syst. Evol. Microbiol.">
        <title>The Global Catalogue of Microorganisms (GCM) 10K type strain sequencing project: providing services to taxonomists for standard genome sequencing and annotation.</title>
        <authorList>
            <consortium name="The Broad Institute Genomics Platform"/>
            <consortium name="The Broad Institute Genome Sequencing Center for Infectious Disease"/>
            <person name="Wu L."/>
            <person name="Ma J."/>
        </authorList>
    </citation>
    <scope>NUCLEOTIDE SEQUENCE [LARGE SCALE GENOMIC DNA]</scope>
    <source>
        <strain evidence="7">CCUG 51943</strain>
    </source>
</reference>
<keyword evidence="3" id="KW-0804">Transcription</keyword>
<gene>
    <name evidence="6" type="ORF">ACFPUZ_10235</name>
</gene>
<dbReference type="EMBL" id="JBHSQE010000009">
    <property type="protein sequence ID" value="MFC6147179.1"/>
    <property type="molecule type" value="Genomic_DNA"/>
</dbReference>
<dbReference type="PANTHER" id="PTHR30055:SF234">
    <property type="entry name" value="HTH-TYPE TRANSCRIPTIONAL REGULATOR BETI"/>
    <property type="match status" value="1"/>
</dbReference>
<dbReference type="PANTHER" id="PTHR30055">
    <property type="entry name" value="HTH-TYPE TRANSCRIPTIONAL REGULATOR RUTR"/>
    <property type="match status" value="1"/>
</dbReference>
<organism evidence="6 7">
    <name type="scientific">Corynebacterium nasicanis</name>
    <dbReference type="NCBI Taxonomy" id="1448267"/>
    <lineage>
        <taxon>Bacteria</taxon>
        <taxon>Bacillati</taxon>
        <taxon>Actinomycetota</taxon>
        <taxon>Actinomycetes</taxon>
        <taxon>Mycobacteriales</taxon>
        <taxon>Corynebacteriaceae</taxon>
        <taxon>Corynebacterium</taxon>
    </lineage>
</organism>
<dbReference type="InterPro" id="IPR050109">
    <property type="entry name" value="HTH-type_TetR-like_transc_reg"/>
</dbReference>
<keyword evidence="7" id="KW-1185">Reference proteome</keyword>
<evidence type="ECO:0000313" key="6">
    <source>
        <dbReference type="EMBL" id="MFC6147179.1"/>
    </source>
</evidence>
<evidence type="ECO:0000256" key="3">
    <source>
        <dbReference type="ARBA" id="ARBA00023163"/>
    </source>
</evidence>
<dbReference type="SUPFAM" id="SSF46689">
    <property type="entry name" value="Homeodomain-like"/>
    <property type="match status" value="1"/>
</dbReference>
<evidence type="ECO:0000256" key="2">
    <source>
        <dbReference type="ARBA" id="ARBA00023125"/>
    </source>
</evidence>
<keyword evidence="2 4" id="KW-0238">DNA-binding</keyword>
<dbReference type="InterPro" id="IPR049513">
    <property type="entry name" value="TetR_C_40"/>
</dbReference>
<feature type="DNA-binding region" description="H-T-H motif" evidence="4">
    <location>
        <begin position="36"/>
        <end position="55"/>
    </location>
</feature>
<protein>
    <submittedName>
        <fullName evidence="6">TetR/AcrR family transcriptional regulator</fullName>
    </submittedName>
</protein>
<dbReference type="Pfam" id="PF00440">
    <property type="entry name" value="TetR_N"/>
    <property type="match status" value="1"/>
</dbReference>
<dbReference type="InterPro" id="IPR009057">
    <property type="entry name" value="Homeodomain-like_sf"/>
</dbReference>
<name>A0ABW1QEG4_9CORY</name>
<evidence type="ECO:0000259" key="5">
    <source>
        <dbReference type="PROSITE" id="PS50977"/>
    </source>
</evidence>
<comment type="caution">
    <text evidence="6">The sequence shown here is derived from an EMBL/GenBank/DDBJ whole genome shotgun (WGS) entry which is preliminary data.</text>
</comment>
<feature type="domain" description="HTH tetR-type" evidence="5">
    <location>
        <begin position="13"/>
        <end position="73"/>
    </location>
</feature>
<sequence>MAGSTDRRTLRRERTRARIMEAAQVLISERGFHDVGVLEITEAADIGTGTFYNYFPSRDELLAAVAEESMEQVGAALDRHLSVLDDPAETYAGSLRHLVLHALTDRVWGGLFVQMGAAHPALMRTMGRRCRRDLVRGIEAGRFMIEDVDLAVNCTFGALVSALQGELNDEHPGRCDKLFARAMLRMVGVTHDDATEVTNRPLPTLSA</sequence>
<evidence type="ECO:0000313" key="7">
    <source>
        <dbReference type="Proteomes" id="UP001596244"/>
    </source>
</evidence>
<dbReference type="RefSeq" id="WP_377001808.1">
    <property type="nucleotide sequence ID" value="NZ_JBHSQE010000009.1"/>
</dbReference>
<dbReference type="Pfam" id="PF21306">
    <property type="entry name" value="TetR_C_40"/>
    <property type="match status" value="1"/>
</dbReference>
<keyword evidence="1" id="KW-0805">Transcription regulation</keyword>
<evidence type="ECO:0000256" key="1">
    <source>
        <dbReference type="ARBA" id="ARBA00023015"/>
    </source>
</evidence>
<dbReference type="PRINTS" id="PR00455">
    <property type="entry name" value="HTHTETR"/>
</dbReference>